<dbReference type="AlphaFoldDB" id="A0A5B7IX87"/>
<protein>
    <submittedName>
        <fullName evidence="2">Uncharacterized protein</fullName>
    </submittedName>
</protein>
<name>A0A5B7IX87_PORTR</name>
<proteinExistence type="predicted"/>
<accession>A0A5B7IX87</accession>
<reference evidence="2 3" key="1">
    <citation type="submission" date="2019-05" db="EMBL/GenBank/DDBJ databases">
        <title>Another draft genome of Portunus trituberculatus and its Hox gene families provides insights of decapod evolution.</title>
        <authorList>
            <person name="Jeong J.-H."/>
            <person name="Song I."/>
            <person name="Kim S."/>
            <person name="Choi T."/>
            <person name="Kim D."/>
            <person name="Ryu S."/>
            <person name="Kim W."/>
        </authorList>
    </citation>
    <scope>NUCLEOTIDE SEQUENCE [LARGE SCALE GENOMIC DNA]</scope>
    <source>
        <tissue evidence="2">Muscle</tissue>
    </source>
</reference>
<evidence type="ECO:0000313" key="3">
    <source>
        <dbReference type="Proteomes" id="UP000324222"/>
    </source>
</evidence>
<gene>
    <name evidence="2" type="ORF">E2C01_081710</name>
</gene>
<feature type="compositionally biased region" description="Low complexity" evidence="1">
    <location>
        <begin position="17"/>
        <end position="47"/>
    </location>
</feature>
<sequence length="63" mass="6631">MKVGAYTGRGGAVQTHLPSLVPSTSLPPGTYPSSSFLSRSTTTSLSRNTVPHLLLTSRGLNHH</sequence>
<feature type="region of interest" description="Disordered" evidence="1">
    <location>
        <begin position="1"/>
        <end position="50"/>
    </location>
</feature>
<evidence type="ECO:0000313" key="2">
    <source>
        <dbReference type="EMBL" id="MPC86873.1"/>
    </source>
</evidence>
<keyword evidence="3" id="KW-1185">Reference proteome</keyword>
<comment type="caution">
    <text evidence="2">The sequence shown here is derived from an EMBL/GenBank/DDBJ whole genome shotgun (WGS) entry which is preliminary data.</text>
</comment>
<evidence type="ECO:0000256" key="1">
    <source>
        <dbReference type="SAM" id="MobiDB-lite"/>
    </source>
</evidence>
<dbReference type="EMBL" id="VSRR010072787">
    <property type="protein sequence ID" value="MPC86873.1"/>
    <property type="molecule type" value="Genomic_DNA"/>
</dbReference>
<dbReference type="Proteomes" id="UP000324222">
    <property type="component" value="Unassembled WGS sequence"/>
</dbReference>
<organism evidence="2 3">
    <name type="scientific">Portunus trituberculatus</name>
    <name type="common">Swimming crab</name>
    <name type="synonym">Neptunus trituberculatus</name>
    <dbReference type="NCBI Taxonomy" id="210409"/>
    <lineage>
        <taxon>Eukaryota</taxon>
        <taxon>Metazoa</taxon>
        <taxon>Ecdysozoa</taxon>
        <taxon>Arthropoda</taxon>
        <taxon>Crustacea</taxon>
        <taxon>Multicrustacea</taxon>
        <taxon>Malacostraca</taxon>
        <taxon>Eumalacostraca</taxon>
        <taxon>Eucarida</taxon>
        <taxon>Decapoda</taxon>
        <taxon>Pleocyemata</taxon>
        <taxon>Brachyura</taxon>
        <taxon>Eubrachyura</taxon>
        <taxon>Portunoidea</taxon>
        <taxon>Portunidae</taxon>
        <taxon>Portuninae</taxon>
        <taxon>Portunus</taxon>
    </lineage>
</organism>